<reference evidence="2 3" key="1">
    <citation type="submission" date="2018-11" db="EMBL/GenBank/DDBJ databases">
        <authorList>
            <consortium name="Pathogen Informatics"/>
        </authorList>
    </citation>
    <scope>NUCLEOTIDE SEQUENCE [LARGE SCALE GENOMIC DNA]</scope>
    <source>
        <strain>Denwood</strain>
        <strain evidence="3">Zambia</strain>
    </source>
</reference>
<evidence type="ECO:0000313" key="3">
    <source>
        <dbReference type="Proteomes" id="UP000269396"/>
    </source>
</evidence>
<sequence length="62" mass="7206">MDAVGANLNAQISCWIIQLKDIKKSNDANLLSDSLYAPGKKVRRRHLRQDHITQEQFRKRSE</sequence>
<protein>
    <submittedName>
        <fullName evidence="2">Uncharacterized protein</fullName>
    </submittedName>
</protein>
<dbReference type="EMBL" id="UZAL01027471">
    <property type="protein sequence ID" value="VDP32883.1"/>
    <property type="molecule type" value="Genomic_DNA"/>
</dbReference>
<keyword evidence="3" id="KW-1185">Reference proteome</keyword>
<accession>A0A183NVV2</accession>
<evidence type="ECO:0000256" key="1">
    <source>
        <dbReference type="SAM" id="MobiDB-lite"/>
    </source>
</evidence>
<name>A0A183NVV2_9TREM</name>
<proteinExistence type="predicted"/>
<dbReference type="Proteomes" id="UP000269396">
    <property type="component" value="Unassembled WGS sequence"/>
</dbReference>
<feature type="region of interest" description="Disordered" evidence="1">
    <location>
        <begin position="42"/>
        <end position="62"/>
    </location>
</feature>
<organism evidence="2 3">
    <name type="scientific">Schistosoma mattheei</name>
    <dbReference type="NCBI Taxonomy" id="31246"/>
    <lineage>
        <taxon>Eukaryota</taxon>
        <taxon>Metazoa</taxon>
        <taxon>Spiralia</taxon>
        <taxon>Lophotrochozoa</taxon>
        <taxon>Platyhelminthes</taxon>
        <taxon>Trematoda</taxon>
        <taxon>Digenea</taxon>
        <taxon>Strigeidida</taxon>
        <taxon>Schistosomatoidea</taxon>
        <taxon>Schistosomatidae</taxon>
        <taxon>Schistosoma</taxon>
    </lineage>
</organism>
<dbReference type="AlphaFoldDB" id="A0A183NVV2"/>
<feature type="compositionally biased region" description="Basic and acidic residues" evidence="1">
    <location>
        <begin position="49"/>
        <end position="62"/>
    </location>
</feature>
<gene>
    <name evidence="2" type="ORF">SMTD_LOCUS6238</name>
</gene>
<evidence type="ECO:0000313" key="2">
    <source>
        <dbReference type="EMBL" id="VDP32883.1"/>
    </source>
</evidence>